<dbReference type="Proteomes" id="UP000006304">
    <property type="component" value="Chromosome"/>
</dbReference>
<gene>
    <name evidence="1" type="ORF">O3I_025895</name>
</gene>
<dbReference type="AlphaFoldDB" id="K0ETL1"/>
<dbReference type="HOGENOM" id="CLU_2524206_0_0_11"/>
<protein>
    <submittedName>
        <fullName evidence="1">Putative drug resistance protein</fullName>
    </submittedName>
</protein>
<keyword evidence="2" id="KW-1185">Reference proteome</keyword>
<dbReference type="EMBL" id="CP003876">
    <property type="protein sequence ID" value="AFU03128.1"/>
    <property type="molecule type" value="Genomic_DNA"/>
</dbReference>
<dbReference type="STRING" id="1133849.O3I_025895"/>
<evidence type="ECO:0000313" key="1">
    <source>
        <dbReference type="EMBL" id="AFU03128.1"/>
    </source>
</evidence>
<accession>K0ETL1</accession>
<dbReference type="eggNOG" id="COG0477">
    <property type="taxonomic scope" value="Bacteria"/>
</dbReference>
<sequence>MVAGLPVAQAGVAASVATTSRQIGQSLGVAVIGSLIASHPAALASAKAFQTPARLGWLTITGMRVAALVVARISKAPKVIRPPS</sequence>
<reference evidence="1 2" key="1">
    <citation type="journal article" date="2012" name="J. Bacteriol.">
        <title>Complete genome sequence of Nocardia brasiliensis HUJEG-1.</title>
        <authorList>
            <person name="Vera-Cabrera L."/>
            <person name="Ortiz-Lopez R."/>
            <person name="Elizondo-Gonzalez R."/>
            <person name="Perez-Maya A.A."/>
            <person name="Ocampo-Candiani J."/>
        </authorList>
    </citation>
    <scope>NUCLEOTIDE SEQUENCE [LARGE SCALE GENOMIC DNA]</scope>
    <source>
        <strain evidence="2">ATCC 700358</strain>
    </source>
</reference>
<organism evidence="1 2">
    <name type="scientific">Nocardia brasiliensis (strain ATCC 700358 / HUJEG-1)</name>
    <dbReference type="NCBI Taxonomy" id="1133849"/>
    <lineage>
        <taxon>Bacteria</taxon>
        <taxon>Bacillati</taxon>
        <taxon>Actinomycetota</taxon>
        <taxon>Actinomycetes</taxon>
        <taxon>Mycobacteriales</taxon>
        <taxon>Nocardiaceae</taxon>
        <taxon>Nocardia</taxon>
    </lineage>
</organism>
<dbReference type="KEGG" id="nbr:O3I_025895"/>
<evidence type="ECO:0000313" key="2">
    <source>
        <dbReference type="Proteomes" id="UP000006304"/>
    </source>
</evidence>
<name>K0ETL1_NOCB7</name>
<proteinExistence type="predicted"/>